<keyword evidence="4" id="KW-1185">Reference proteome</keyword>
<dbReference type="SUPFAM" id="SSF49265">
    <property type="entry name" value="Fibronectin type III"/>
    <property type="match status" value="1"/>
</dbReference>
<feature type="signal peptide" evidence="1">
    <location>
        <begin position="1"/>
        <end position="24"/>
    </location>
</feature>
<comment type="caution">
    <text evidence="3">The sequence shown here is derived from an EMBL/GenBank/DDBJ whole genome shotgun (WGS) entry which is preliminary data.</text>
</comment>
<dbReference type="Proteomes" id="UP001162164">
    <property type="component" value="Unassembled WGS sequence"/>
</dbReference>
<organism evidence="3 4">
    <name type="scientific">Molorchus minor</name>
    <dbReference type="NCBI Taxonomy" id="1323400"/>
    <lineage>
        <taxon>Eukaryota</taxon>
        <taxon>Metazoa</taxon>
        <taxon>Ecdysozoa</taxon>
        <taxon>Arthropoda</taxon>
        <taxon>Hexapoda</taxon>
        <taxon>Insecta</taxon>
        <taxon>Pterygota</taxon>
        <taxon>Neoptera</taxon>
        <taxon>Endopterygota</taxon>
        <taxon>Coleoptera</taxon>
        <taxon>Polyphaga</taxon>
        <taxon>Cucujiformia</taxon>
        <taxon>Chrysomeloidea</taxon>
        <taxon>Cerambycidae</taxon>
        <taxon>Lamiinae</taxon>
        <taxon>Monochamini</taxon>
        <taxon>Molorchus</taxon>
    </lineage>
</organism>
<feature type="chain" id="PRO_5047009799" description="Fibronectin type-III domain-containing protein" evidence="1">
    <location>
        <begin position="25"/>
        <end position="350"/>
    </location>
</feature>
<sequence length="350" mass="39079">MTSLGRVLALFGLVSFLAVLQINGQQPCIPLAVTNITISFEAVVSWDTNATESCELSYFLVYVDSDVGTEYVYAVARNTLAVSFLPVCDNYIFRITPISTENVEGEEASLVTKIPLPVVTYHYQHQCLVLAMAFFLLFTQNTANSKFSASRHINIAHSNLTVAMVQVSHEPDINGVHLEWSMDDAWLKCADRFRVVIDDQEVDYLQDIYTFETSITIPDLSPCTTYDFGVVAIYNWAIEGPITIVSHAMPEGVQRPPRLTIAELQPTSANLVWTLDSYARNKCPVTQAIVRFFETNDTLTFDILDQTDREPFNVTLTNLTPDRIYLLNTTVINSAGESPAVYLAFQTTAN</sequence>
<dbReference type="PROSITE" id="PS50853">
    <property type="entry name" value="FN3"/>
    <property type="match status" value="1"/>
</dbReference>
<dbReference type="CDD" id="cd00063">
    <property type="entry name" value="FN3"/>
    <property type="match status" value="1"/>
</dbReference>
<evidence type="ECO:0000256" key="1">
    <source>
        <dbReference type="SAM" id="SignalP"/>
    </source>
</evidence>
<dbReference type="SMART" id="SM00060">
    <property type="entry name" value="FN3"/>
    <property type="match status" value="2"/>
</dbReference>
<dbReference type="Gene3D" id="2.60.40.10">
    <property type="entry name" value="Immunoglobulins"/>
    <property type="match status" value="1"/>
</dbReference>
<dbReference type="InterPro" id="IPR013783">
    <property type="entry name" value="Ig-like_fold"/>
</dbReference>
<name>A0ABQ9K536_9CUCU</name>
<reference evidence="3" key="1">
    <citation type="journal article" date="2023" name="Insect Mol. Biol.">
        <title>Genome sequencing provides insights into the evolution of gene families encoding plant cell wall-degrading enzymes in longhorned beetles.</title>
        <authorList>
            <person name="Shin N.R."/>
            <person name="Okamura Y."/>
            <person name="Kirsch R."/>
            <person name="Pauchet Y."/>
        </authorList>
    </citation>
    <scope>NUCLEOTIDE SEQUENCE</scope>
    <source>
        <strain evidence="3">MMC_N1</strain>
    </source>
</reference>
<proteinExistence type="predicted"/>
<feature type="domain" description="Fibronectin type-III" evidence="2">
    <location>
        <begin position="255"/>
        <end position="350"/>
    </location>
</feature>
<dbReference type="InterPro" id="IPR036116">
    <property type="entry name" value="FN3_sf"/>
</dbReference>
<protein>
    <recommendedName>
        <fullName evidence="2">Fibronectin type-III domain-containing protein</fullName>
    </recommendedName>
</protein>
<gene>
    <name evidence="3" type="ORF">NQ317_012778</name>
</gene>
<evidence type="ECO:0000313" key="4">
    <source>
        <dbReference type="Proteomes" id="UP001162164"/>
    </source>
</evidence>
<evidence type="ECO:0000259" key="2">
    <source>
        <dbReference type="PROSITE" id="PS50853"/>
    </source>
</evidence>
<accession>A0ABQ9K536</accession>
<evidence type="ECO:0000313" key="3">
    <source>
        <dbReference type="EMBL" id="KAJ8985127.1"/>
    </source>
</evidence>
<keyword evidence="1" id="KW-0732">Signal</keyword>
<dbReference type="InterPro" id="IPR003961">
    <property type="entry name" value="FN3_dom"/>
</dbReference>
<dbReference type="EMBL" id="JAPWTJ010000019">
    <property type="protein sequence ID" value="KAJ8985127.1"/>
    <property type="molecule type" value="Genomic_DNA"/>
</dbReference>